<dbReference type="Gene3D" id="3.90.1720.10">
    <property type="entry name" value="endopeptidase domain like (from Nostoc punctiforme)"/>
    <property type="match status" value="1"/>
</dbReference>
<protein>
    <recommendedName>
        <fullName evidence="3">Permuted papain-like amidase enzyme, YaeF/YiiX, C92 family</fullName>
    </recommendedName>
</protein>
<accession>A0ABW4V2L5</accession>
<organism evidence="1 2">
    <name type="scientific">Paenibacillus nicotianae</name>
    <dbReference type="NCBI Taxonomy" id="1526551"/>
    <lineage>
        <taxon>Bacteria</taxon>
        <taxon>Bacillati</taxon>
        <taxon>Bacillota</taxon>
        <taxon>Bacilli</taxon>
        <taxon>Bacillales</taxon>
        <taxon>Paenibacillaceae</taxon>
        <taxon>Paenibacillus</taxon>
    </lineage>
</organism>
<gene>
    <name evidence="1" type="ORF">ACFSGI_17575</name>
</gene>
<dbReference type="RefSeq" id="WP_379283807.1">
    <property type="nucleotide sequence ID" value="NZ_JBHUGF010000010.1"/>
</dbReference>
<evidence type="ECO:0000313" key="1">
    <source>
        <dbReference type="EMBL" id="MFD1991784.1"/>
    </source>
</evidence>
<evidence type="ECO:0000313" key="2">
    <source>
        <dbReference type="Proteomes" id="UP001597403"/>
    </source>
</evidence>
<dbReference type="EMBL" id="JBHUGF010000010">
    <property type="protein sequence ID" value="MFD1991784.1"/>
    <property type="molecule type" value="Genomic_DNA"/>
</dbReference>
<comment type="caution">
    <text evidence="1">The sequence shown here is derived from an EMBL/GenBank/DDBJ whole genome shotgun (WGS) entry which is preliminary data.</text>
</comment>
<dbReference type="InterPro" id="IPR038765">
    <property type="entry name" value="Papain-like_cys_pep_sf"/>
</dbReference>
<dbReference type="SUPFAM" id="SSF54001">
    <property type="entry name" value="Cysteine proteinases"/>
    <property type="match status" value="1"/>
</dbReference>
<evidence type="ECO:0008006" key="3">
    <source>
        <dbReference type="Google" id="ProtNLM"/>
    </source>
</evidence>
<reference evidence="2" key="1">
    <citation type="journal article" date="2019" name="Int. J. Syst. Evol. Microbiol.">
        <title>The Global Catalogue of Microorganisms (GCM) 10K type strain sequencing project: providing services to taxonomists for standard genome sequencing and annotation.</title>
        <authorList>
            <consortium name="The Broad Institute Genomics Platform"/>
            <consortium name="The Broad Institute Genome Sequencing Center for Infectious Disease"/>
            <person name="Wu L."/>
            <person name="Ma J."/>
        </authorList>
    </citation>
    <scope>NUCLEOTIDE SEQUENCE [LARGE SCALE GENOMIC DNA]</scope>
    <source>
        <strain evidence="2">CGMCC 1.15067</strain>
    </source>
</reference>
<proteinExistence type="predicted"/>
<keyword evidence="2" id="KW-1185">Reference proteome</keyword>
<dbReference type="Proteomes" id="UP001597403">
    <property type="component" value="Unassembled WGS sequence"/>
</dbReference>
<sequence length="216" mass="25122">MINVHAKLQLNKINTASKSWFQKINWAEIYLAVVGAIHRVVVEQPRKWTATRQQHADLPVSHIRQLPLQAGDILYTPSSESTYYAGHMGILGEDGKVYHVHPYGPVFSDSVEWYVKRFYDQDRFIVFRPQSPQAGQAAALWAQEHYQQVQAYRLNTNLDQVERSYCSKFIYQAYLFTSGINVWPRPLKLGKHGYIYPFRIMRSKHLKIVGSFYRGS</sequence>
<name>A0ABW4V2L5_9BACL</name>